<name>A0A7J7SG25_PIPKU</name>
<dbReference type="Proteomes" id="UP000558488">
    <property type="component" value="Unassembled WGS sequence"/>
</dbReference>
<evidence type="ECO:0000313" key="1">
    <source>
        <dbReference type="EMBL" id="KAF6287350.1"/>
    </source>
</evidence>
<reference evidence="1 2" key="1">
    <citation type="journal article" date="2020" name="Nature">
        <title>Six reference-quality genomes reveal evolution of bat adaptations.</title>
        <authorList>
            <person name="Jebb D."/>
            <person name="Huang Z."/>
            <person name="Pippel M."/>
            <person name="Hughes G.M."/>
            <person name="Lavrichenko K."/>
            <person name="Devanna P."/>
            <person name="Winkler S."/>
            <person name="Jermiin L.S."/>
            <person name="Skirmuntt E.C."/>
            <person name="Katzourakis A."/>
            <person name="Burkitt-Gray L."/>
            <person name="Ray D.A."/>
            <person name="Sullivan K.A.M."/>
            <person name="Roscito J.G."/>
            <person name="Kirilenko B.M."/>
            <person name="Davalos L.M."/>
            <person name="Corthals A.P."/>
            <person name="Power M.L."/>
            <person name="Jones G."/>
            <person name="Ransome R.D."/>
            <person name="Dechmann D.K.N."/>
            <person name="Locatelli A.G."/>
            <person name="Puechmaille S.J."/>
            <person name="Fedrigo O."/>
            <person name="Jarvis E.D."/>
            <person name="Hiller M."/>
            <person name="Vernes S.C."/>
            <person name="Myers E.W."/>
            <person name="Teeling E.C."/>
        </authorList>
    </citation>
    <scope>NUCLEOTIDE SEQUENCE [LARGE SCALE GENOMIC DNA]</scope>
    <source>
        <strain evidence="1">MPipKuh1</strain>
        <tissue evidence="1">Flight muscle</tissue>
    </source>
</reference>
<accession>A0A7J7SG25</accession>
<dbReference type="AlphaFoldDB" id="A0A7J7SG25"/>
<dbReference type="EMBL" id="JACAGB010000040">
    <property type="protein sequence ID" value="KAF6287350.1"/>
    <property type="molecule type" value="Genomic_DNA"/>
</dbReference>
<protein>
    <submittedName>
        <fullName evidence="1">Uncharacterized protein</fullName>
    </submittedName>
</protein>
<gene>
    <name evidence="1" type="ORF">mPipKuh1_009950</name>
</gene>
<proteinExistence type="predicted"/>
<keyword evidence="2" id="KW-1185">Reference proteome</keyword>
<comment type="caution">
    <text evidence="1">The sequence shown here is derived from an EMBL/GenBank/DDBJ whole genome shotgun (WGS) entry which is preliminary data.</text>
</comment>
<evidence type="ECO:0000313" key="2">
    <source>
        <dbReference type="Proteomes" id="UP000558488"/>
    </source>
</evidence>
<sequence>MKLPVHTFRAASLPHPGSQAFLASLTVRCPCSVFSSPAHTNSHGTNMLSHANCYGILSPCWCPSPQGFPLGRFREENGIFQAVRMFRDLLVQPPYWMDGKTEAQRREEETAYSHIESSLGLALTQVF</sequence>
<organism evidence="1 2">
    <name type="scientific">Pipistrellus kuhlii</name>
    <name type="common">Kuhl's pipistrelle</name>
    <dbReference type="NCBI Taxonomy" id="59472"/>
    <lineage>
        <taxon>Eukaryota</taxon>
        <taxon>Metazoa</taxon>
        <taxon>Chordata</taxon>
        <taxon>Craniata</taxon>
        <taxon>Vertebrata</taxon>
        <taxon>Euteleostomi</taxon>
        <taxon>Mammalia</taxon>
        <taxon>Eutheria</taxon>
        <taxon>Laurasiatheria</taxon>
        <taxon>Chiroptera</taxon>
        <taxon>Yangochiroptera</taxon>
        <taxon>Vespertilionidae</taxon>
        <taxon>Pipistrellus</taxon>
    </lineage>
</organism>